<evidence type="ECO:0000313" key="3">
    <source>
        <dbReference type="Proteomes" id="UP000735302"/>
    </source>
</evidence>
<dbReference type="EMBL" id="BLXT01002670">
    <property type="protein sequence ID" value="GFN96386.1"/>
    <property type="molecule type" value="Genomic_DNA"/>
</dbReference>
<accession>A0AAV3ZP03</accession>
<name>A0AAV3ZP03_9GAST</name>
<organism evidence="2 3">
    <name type="scientific">Plakobranchus ocellatus</name>
    <dbReference type="NCBI Taxonomy" id="259542"/>
    <lineage>
        <taxon>Eukaryota</taxon>
        <taxon>Metazoa</taxon>
        <taxon>Spiralia</taxon>
        <taxon>Lophotrochozoa</taxon>
        <taxon>Mollusca</taxon>
        <taxon>Gastropoda</taxon>
        <taxon>Heterobranchia</taxon>
        <taxon>Euthyneura</taxon>
        <taxon>Panpulmonata</taxon>
        <taxon>Sacoglossa</taxon>
        <taxon>Placobranchoidea</taxon>
        <taxon>Plakobranchidae</taxon>
        <taxon>Plakobranchus</taxon>
    </lineage>
</organism>
<keyword evidence="3" id="KW-1185">Reference proteome</keyword>
<feature type="region of interest" description="Disordered" evidence="1">
    <location>
        <begin position="32"/>
        <end position="87"/>
    </location>
</feature>
<protein>
    <submittedName>
        <fullName evidence="2">Uncharacterized protein</fullName>
    </submittedName>
</protein>
<gene>
    <name evidence="2" type="ORF">PoB_002289200</name>
</gene>
<evidence type="ECO:0000256" key="1">
    <source>
        <dbReference type="SAM" id="MobiDB-lite"/>
    </source>
</evidence>
<evidence type="ECO:0000313" key="2">
    <source>
        <dbReference type="EMBL" id="GFN96386.1"/>
    </source>
</evidence>
<proteinExistence type="predicted"/>
<dbReference type="AlphaFoldDB" id="A0AAV3ZP03"/>
<sequence>MALLLERNPLSLTELSLNTVFNMISAWRTASSQQGDLRLSGPPSSQDDDDGARTRNRRVPADFRADSLATEPPTPKLFGPRQIRTRA</sequence>
<dbReference type="Proteomes" id="UP000735302">
    <property type="component" value="Unassembled WGS sequence"/>
</dbReference>
<reference evidence="2 3" key="1">
    <citation type="journal article" date="2021" name="Elife">
        <title>Chloroplast acquisition without the gene transfer in kleptoplastic sea slugs, Plakobranchus ocellatus.</title>
        <authorList>
            <person name="Maeda T."/>
            <person name="Takahashi S."/>
            <person name="Yoshida T."/>
            <person name="Shimamura S."/>
            <person name="Takaki Y."/>
            <person name="Nagai Y."/>
            <person name="Toyoda A."/>
            <person name="Suzuki Y."/>
            <person name="Arimoto A."/>
            <person name="Ishii H."/>
            <person name="Satoh N."/>
            <person name="Nishiyama T."/>
            <person name="Hasebe M."/>
            <person name="Maruyama T."/>
            <person name="Minagawa J."/>
            <person name="Obokata J."/>
            <person name="Shigenobu S."/>
        </authorList>
    </citation>
    <scope>NUCLEOTIDE SEQUENCE [LARGE SCALE GENOMIC DNA]</scope>
</reference>
<comment type="caution">
    <text evidence="2">The sequence shown here is derived from an EMBL/GenBank/DDBJ whole genome shotgun (WGS) entry which is preliminary data.</text>
</comment>